<evidence type="ECO:0000256" key="1">
    <source>
        <dbReference type="SAM" id="MobiDB-lite"/>
    </source>
</evidence>
<evidence type="ECO:0000313" key="2">
    <source>
        <dbReference type="EMBL" id="EXB81886.1"/>
    </source>
</evidence>
<dbReference type="EMBL" id="KE344854">
    <property type="protein sequence ID" value="EXB81886.1"/>
    <property type="molecule type" value="Genomic_DNA"/>
</dbReference>
<evidence type="ECO:0000313" key="3">
    <source>
        <dbReference type="Proteomes" id="UP000030645"/>
    </source>
</evidence>
<protein>
    <submittedName>
        <fullName evidence="2">Uncharacterized protein</fullName>
    </submittedName>
</protein>
<organism evidence="2 3">
    <name type="scientific">Morus notabilis</name>
    <dbReference type="NCBI Taxonomy" id="981085"/>
    <lineage>
        <taxon>Eukaryota</taxon>
        <taxon>Viridiplantae</taxon>
        <taxon>Streptophyta</taxon>
        <taxon>Embryophyta</taxon>
        <taxon>Tracheophyta</taxon>
        <taxon>Spermatophyta</taxon>
        <taxon>Magnoliopsida</taxon>
        <taxon>eudicotyledons</taxon>
        <taxon>Gunneridae</taxon>
        <taxon>Pentapetalae</taxon>
        <taxon>rosids</taxon>
        <taxon>fabids</taxon>
        <taxon>Rosales</taxon>
        <taxon>Moraceae</taxon>
        <taxon>Moreae</taxon>
        <taxon>Morus</taxon>
    </lineage>
</organism>
<proteinExistence type="predicted"/>
<dbReference type="Proteomes" id="UP000030645">
    <property type="component" value="Unassembled WGS sequence"/>
</dbReference>
<accession>W9RK99</accession>
<gene>
    <name evidence="2" type="ORF">L484_015362</name>
</gene>
<dbReference type="AlphaFoldDB" id="W9RK99"/>
<reference evidence="3" key="1">
    <citation type="submission" date="2013-01" db="EMBL/GenBank/DDBJ databases">
        <title>Draft Genome Sequence of a Mulberry Tree, Morus notabilis C.K. Schneid.</title>
        <authorList>
            <person name="He N."/>
            <person name="Zhao S."/>
        </authorList>
    </citation>
    <scope>NUCLEOTIDE SEQUENCE</scope>
</reference>
<name>W9RK99_9ROSA</name>
<keyword evidence="3" id="KW-1185">Reference proteome</keyword>
<feature type="compositionally biased region" description="Basic and acidic residues" evidence="1">
    <location>
        <begin position="25"/>
        <end position="36"/>
    </location>
</feature>
<feature type="region of interest" description="Disordered" evidence="1">
    <location>
        <begin position="25"/>
        <end position="44"/>
    </location>
</feature>
<sequence length="107" mass="12578">MIFYDTYRPTRRRILVTELPVKPPDVRELQNDERLDGSNTPQHSVSISYSSRAVILSRDITHYSAYDMCSLRQYSGKLMINMRVANYYHTPSLSASCCRHNRKHYMC</sequence>